<dbReference type="AlphaFoldDB" id="A0AAD7HRS2"/>
<organism evidence="2 3">
    <name type="scientific">Mycena metata</name>
    <dbReference type="NCBI Taxonomy" id="1033252"/>
    <lineage>
        <taxon>Eukaryota</taxon>
        <taxon>Fungi</taxon>
        <taxon>Dikarya</taxon>
        <taxon>Basidiomycota</taxon>
        <taxon>Agaricomycotina</taxon>
        <taxon>Agaricomycetes</taxon>
        <taxon>Agaricomycetidae</taxon>
        <taxon>Agaricales</taxon>
        <taxon>Marasmiineae</taxon>
        <taxon>Mycenaceae</taxon>
        <taxon>Mycena</taxon>
    </lineage>
</organism>
<accession>A0AAD7HRS2</accession>
<feature type="region of interest" description="Disordered" evidence="1">
    <location>
        <begin position="344"/>
        <end position="376"/>
    </location>
</feature>
<reference evidence="2" key="1">
    <citation type="submission" date="2023-03" db="EMBL/GenBank/DDBJ databases">
        <title>Massive genome expansion in bonnet fungi (Mycena s.s.) driven by repeated elements and novel gene families across ecological guilds.</title>
        <authorList>
            <consortium name="Lawrence Berkeley National Laboratory"/>
            <person name="Harder C.B."/>
            <person name="Miyauchi S."/>
            <person name="Viragh M."/>
            <person name="Kuo A."/>
            <person name="Thoen E."/>
            <person name="Andreopoulos B."/>
            <person name="Lu D."/>
            <person name="Skrede I."/>
            <person name="Drula E."/>
            <person name="Henrissat B."/>
            <person name="Morin E."/>
            <person name="Kohler A."/>
            <person name="Barry K."/>
            <person name="LaButti K."/>
            <person name="Morin E."/>
            <person name="Salamov A."/>
            <person name="Lipzen A."/>
            <person name="Mereny Z."/>
            <person name="Hegedus B."/>
            <person name="Baldrian P."/>
            <person name="Stursova M."/>
            <person name="Weitz H."/>
            <person name="Taylor A."/>
            <person name="Grigoriev I.V."/>
            <person name="Nagy L.G."/>
            <person name="Martin F."/>
            <person name="Kauserud H."/>
        </authorList>
    </citation>
    <scope>NUCLEOTIDE SEQUENCE</scope>
    <source>
        <strain evidence="2">CBHHK182m</strain>
    </source>
</reference>
<feature type="region of interest" description="Disordered" evidence="1">
    <location>
        <begin position="274"/>
        <end position="293"/>
    </location>
</feature>
<name>A0AAD7HRS2_9AGAR</name>
<gene>
    <name evidence="2" type="ORF">B0H16DRAFT_1471461</name>
</gene>
<dbReference type="Proteomes" id="UP001215598">
    <property type="component" value="Unassembled WGS sequence"/>
</dbReference>
<evidence type="ECO:0000313" key="3">
    <source>
        <dbReference type="Proteomes" id="UP001215598"/>
    </source>
</evidence>
<keyword evidence="3" id="KW-1185">Reference proteome</keyword>
<dbReference type="EMBL" id="JARKIB010000188">
    <property type="protein sequence ID" value="KAJ7726204.1"/>
    <property type="molecule type" value="Genomic_DNA"/>
</dbReference>
<proteinExistence type="predicted"/>
<comment type="caution">
    <text evidence="2">The sequence shown here is derived from an EMBL/GenBank/DDBJ whole genome shotgun (WGS) entry which is preliminary data.</text>
</comment>
<sequence length="488" mass="50839">MLGAGRRELGKAEARSIDSCLRGWPRRVDPVLILRAACWGGFVQRRDVCAWGWEEETCARPGQGVVGTCGGGGGACGGEDVGLGSTHRACCADVHAHHVEYVGSVGSNVRGCVEFACTLAPGSGALTLSASVCACGVVGVALGVDESGRVRQMHTSLSHRLSVQARGRCADAAAADGRIFAASVVCVEKGSLALSTSASRLWGEGAHGRPCTTASRGTSSSKTCPRVTELKAAYDARVHEGEAGGGLAHDAGGRYARWAWRRRWQLWEAGARIPPAPHAAPAEPEGQESAGDELGLDAGAHRAGAQHRGALDWLSGREGGRLPRRLRAVLALGCALEEGIAIGVSDPNPEAKRRPTAGKGKPKTQSIADAEGEGEGGEVEVGAGLLDLVDRDVHGAVGAGVSAVCGGARGGAAGVAGSRASEGLTERWDLLTWWLSLTSNEELGRKKMSMRKGTQRELHIHYGLSGWHGHWVIICQDFECENVTEAPK</sequence>
<evidence type="ECO:0000256" key="1">
    <source>
        <dbReference type="SAM" id="MobiDB-lite"/>
    </source>
</evidence>
<evidence type="ECO:0000313" key="2">
    <source>
        <dbReference type="EMBL" id="KAJ7726204.1"/>
    </source>
</evidence>
<feature type="compositionally biased region" description="Low complexity" evidence="1">
    <location>
        <begin position="274"/>
        <end position="284"/>
    </location>
</feature>
<protein>
    <submittedName>
        <fullName evidence="2">Uncharacterized protein</fullName>
    </submittedName>
</protein>